<feature type="binding site" evidence="6">
    <location>
        <position position="93"/>
    </location>
    <ligand>
        <name>[4Fe-4S] cluster</name>
        <dbReference type="ChEBI" id="CHEBI:49883"/>
        <note>4Fe-4S-S-AdoMet</note>
    </ligand>
</feature>
<dbReference type="InterPro" id="IPR016431">
    <property type="entry name" value="Pyrv-formate_lyase-activ_prd"/>
</dbReference>
<dbReference type="InterPro" id="IPR034457">
    <property type="entry name" value="Organic_radical-activating"/>
</dbReference>
<keyword evidence="9" id="KW-1185">Reference proteome</keyword>
<dbReference type="EMBL" id="BDIP01002419">
    <property type="protein sequence ID" value="GIQ86270.1"/>
    <property type="molecule type" value="Genomic_DNA"/>
</dbReference>
<keyword evidence="3 6" id="KW-0479">Metal-binding</keyword>
<dbReference type="InterPro" id="IPR007197">
    <property type="entry name" value="rSAM"/>
</dbReference>
<dbReference type="SUPFAM" id="SSF102114">
    <property type="entry name" value="Radical SAM enzymes"/>
    <property type="match status" value="1"/>
</dbReference>
<dbReference type="SFLD" id="SFLDS00029">
    <property type="entry name" value="Radical_SAM"/>
    <property type="match status" value="1"/>
</dbReference>
<dbReference type="CDD" id="cd01335">
    <property type="entry name" value="Radical_SAM"/>
    <property type="match status" value="1"/>
</dbReference>
<feature type="binding site" evidence="6">
    <location>
        <position position="89"/>
    </location>
    <ligand>
        <name>[4Fe-4S] cluster</name>
        <dbReference type="ChEBI" id="CHEBI:49883"/>
        <note>4Fe-4S-S-AdoMet</note>
    </ligand>
</feature>
<dbReference type="Pfam" id="PF04055">
    <property type="entry name" value="Radical_SAM"/>
    <property type="match status" value="1"/>
</dbReference>
<feature type="domain" description="Radical SAM core" evidence="7">
    <location>
        <begin position="74"/>
        <end position="302"/>
    </location>
</feature>
<dbReference type="PROSITE" id="PS51918">
    <property type="entry name" value="RADICAL_SAM"/>
    <property type="match status" value="1"/>
</dbReference>
<dbReference type="AlphaFoldDB" id="A0A9K3D113"/>
<dbReference type="PANTHER" id="PTHR30352">
    <property type="entry name" value="PYRUVATE FORMATE-LYASE-ACTIVATING ENZYME"/>
    <property type="match status" value="1"/>
</dbReference>
<name>A0A9K3D113_9EUKA</name>
<accession>A0A9K3D113</accession>
<feature type="binding site" evidence="6">
    <location>
        <position position="96"/>
    </location>
    <ligand>
        <name>[4Fe-4S] cluster</name>
        <dbReference type="ChEBI" id="CHEBI:49883"/>
        <note>4Fe-4S-S-AdoMet</note>
    </ligand>
</feature>
<dbReference type="Proteomes" id="UP000265618">
    <property type="component" value="Unassembled WGS sequence"/>
</dbReference>
<evidence type="ECO:0000313" key="9">
    <source>
        <dbReference type="Proteomes" id="UP000265618"/>
    </source>
</evidence>
<dbReference type="GO" id="GO:0046872">
    <property type="term" value="F:metal ion binding"/>
    <property type="evidence" value="ECO:0007669"/>
    <property type="project" value="UniProtKB-KW"/>
</dbReference>
<sequence>MGDTRETPDECILYEKKPHGVVRCQCCCFYCTIQPGGVGHCGVRVNEQGKLKLLVYGRPSAVHVDPIEKKPLYHFFPGTECLSLGVVGCNYSCSFCQNYSLSMSMRDKQEAGADIEELAGHVKHQSRTMSPADIARYCEDANLGVAFTYNEPSIACEYWVDTIEALKERDGQHYVVYVSNGGFTAEQAELLSRTVDPRYFGLNIDVKGDQAFYKKLCKAPLQPVLDSVRRCHELGFHVEVTTLVIPGENDSEECLSMIAREVAAVSPNIVWHLSAFHPDYQMQDHKRTSLAILERARAIGEREGLRYIYLGNVHNDGSTRCAKCKAVVVERRGYGARVTQKLVVDGRKGTCVCGEPIPGVFGFE</sequence>
<evidence type="ECO:0000313" key="8">
    <source>
        <dbReference type="EMBL" id="GIQ86270.1"/>
    </source>
</evidence>
<evidence type="ECO:0000256" key="1">
    <source>
        <dbReference type="ARBA" id="ARBA00022485"/>
    </source>
</evidence>
<comment type="cofactor">
    <cofactor evidence="6">
        <name>[4Fe-4S] cluster</name>
        <dbReference type="ChEBI" id="CHEBI:49883"/>
    </cofactor>
    <text evidence="6">Binds 1 [4Fe-4S] cluster. The cluster is coordinated with 3 cysteines and an exchangeable S-adenosyl-L-methionine.</text>
</comment>
<keyword evidence="2 6" id="KW-0949">S-adenosyl-L-methionine</keyword>
<dbReference type="GO" id="GO:0003824">
    <property type="term" value="F:catalytic activity"/>
    <property type="evidence" value="ECO:0007669"/>
    <property type="project" value="InterPro"/>
</dbReference>
<dbReference type="InterPro" id="IPR058240">
    <property type="entry name" value="rSAM_sf"/>
</dbReference>
<protein>
    <submittedName>
        <fullName evidence="8">AmmeMemoradiSam system radical SAM enzyme</fullName>
    </submittedName>
</protein>
<dbReference type="Gene3D" id="3.20.20.70">
    <property type="entry name" value="Aldolase class I"/>
    <property type="match status" value="1"/>
</dbReference>
<gene>
    <name evidence="8" type="ORF">KIPB_008091</name>
</gene>
<dbReference type="GO" id="GO:0051539">
    <property type="term" value="F:4 iron, 4 sulfur cluster binding"/>
    <property type="evidence" value="ECO:0007669"/>
    <property type="project" value="UniProtKB-KW"/>
</dbReference>
<proteinExistence type="predicted"/>
<dbReference type="NCBIfam" id="TIGR04337">
    <property type="entry name" value="AmmeMemoSam_rS"/>
    <property type="match status" value="1"/>
</dbReference>
<keyword evidence="4 6" id="KW-0408">Iron</keyword>
<evidence type="ECO:0000256" key="6">
    <source>
        <dbReference type="PIRSR" id="PIRSR004869-50"/>
    </source>
</evidence>
<dbReference type="InterPro" id="IPR027596">
    <property type="entry name" value="AmmeMemoSam_rS"/>
</dbReference>
<comment type="caution">
    <text evidence="8">The sequence shown here is derived from an EMBL/GenBank/DDBJ whole genome shotgun (WGS) entry which is preliminary data.</text>
</comment>
<evidence type="ECO:0000256" key="5">
    <source>
        <dbReference type="ARBA" id="ARBA00023014"/>
    </source>
</evidence>
<dbReference type="PIRSF" id="PIRSF004869">
    <property type="entry name" value="PflX_prd"/>
    <property type="match status" value="1"/>
</dbReference>
<evidence type="ECO:0000256" key="2">
    <source>
        <dbReference type="ARBA" id="ARBA00022691"/>
    </source>
</evidence>
<organism evidence="8 9">
    <name type="scientific">Kipferlia bialata</name>
    <dbReference type="NCBI Taxonomy" id="797122"/>
    <lineage>
        <taxon>Eukaryota</taxon>
        <taxon>Metamonada</taxon>
        <taxon>Carpediemonas-like organisms</taxon>
        <taxon>Kipferlia</taxon>
    </lineage>
</organism>
<reference evidence="8 9" key="1">
    <citation type="journal article" date="2018" name="PLoS ONE">
        <title>The draft genome of Kipferlia bialata reveals reductive genome evolution in fornicate parasites.</title>
        <authorList>
            <person name="Tanifuji G."/>
            <person name="Takabayashi S."/>
            <person name="Kume K."/>
            <person name="Takagi M."/>
            <person name="Nakayama T."/>
            <person name="Kamikawa R."/>
            <person name="Inagaki Y."/>
            <person name="Hashimoto T."/>
        </authorList>
    </citation>
    <scope>NUCLEOTIDE SEQUENCE [LARGE SCALE GENOMIC DNA]</scope>
    <source>
        <strain evidence="8">NY0173</strain>
    </source>
</reference>
<dbReference type="PANTHER" id="PTHR30352:SF5">
    <property type="entry name" value="PYRUVATE FORMATE-LYASE 1-ACTIVATING ENZYME"/>
    <property type="match status" value="1"/>
</dbReference>
<keyword evidence="1" id="KW-0004">4Fe-4S</keyword>
<evidence type="ECO:0000256" key="4">
    <source>
        <dbReference type="ARBA" id="ARBA00023004"/>
    </source>
</evidence>
<keyword evidence="5 6" id="KW-0411">Iron-sulfur</keyword>
<dbReference type="InterPro" id="IPR013785">
    <property type="entry name" value="Aldolase_TIM"/>
</dbReference>
<dbReference type="SFLD" id="SFLDG01101">
    <property type="entry name" value="Uncharacterised_Radical_SAM_Su"/>
    <property type="match status" value="1"/>
</dbReference>
<dbReference type="OrthoDB" id="1856718at2759"/>
<evidence type="ECO:0000259" key="7">
    <source>
        <dbReference type="PROSITE" id="PS51918"/>
    </source>
</evidence>
<evidence type="ECO:0000256" key="3">
    <source>
        <dbReference type="ARBA" id="ARBA00022723"/>
    </source>
</evidence>